<sequence length="203" mass="21782">MTGAGPGECGKIPWGKCGTEINPWESLMSLDRPIAPDPYELLPAVGSFTVTSSDVTDGQPMDQMFAHPGLGGQNISPQLSWSGFPEGTRSFTVTCFDPDAPTPSGFWHWLLVNLPVSVTELAQGAGSQEPTGDAFSLRNDYGEVGYGGPYPPEGDRPHRYYFVVHAVDVDALELTPDASAAYASFNLAFHTLARAIITPTYKV</sequence>
<dbReference type="EMBL" id="BOON01000033">
    <property type="protein sequence ID" value="GII24056.1"/>
    <property type="molecule type" value="Genomic_DNA"/>
</dbReference>
<protein>
    <recommendedName>
        <fullName evidence="4">YbhB/YbcL family Raf kinase inhibitor-like protein</fullName>
    </recommendedName>
</protein>
<dbReference type="AlphaFoldDB" id="A0A8J3TEL4"/>
<dbReference type="Pfam" id="PF01161">
    <property type="entry name" value="PBP"/>
    <property type="match status" value="1"/>
</dbReference>
<dbReference type="Gene3D" id="3.90.280.10">
    <property type="entry name" value="PEBP-like"/>
    <property type="match status" value="1"/>
</dbReference>
<comment type="caution">
    <text evidence="2">The sequence shown here is derived from an EMBL/GenBank/DDBJ whole genome shotgun (WGS) entry which is preliminary data.</text>
</comment>
<evidence type="ECO:0000256" key="1">
    <source>
        <dbReference type="ARBA" id="ARBA00007120"/>
    </source>
</evidence>
<dbReference type="CDD" id="cd00865">
    <property type="entry name" value="PEBP_bact_arch"/>
    <property type="match status" value="1"/>
</dbReference>
<evidence type="ECO:0000313" key="3">
    <source>
        <dbReference type="Proteomes" id="UP000599074"/>
    </source>
</evidence>
<dbReference type="SUPFAM" id="SSF49777">
    <property type="entry name" value="PEBP-like"/>
    <property type="match status" value="1"/>
</dbReference>
<dbReference type="PANTHER" id="PTHR30289:SF1">
    <property type="entry name" value="PEBP (PHOSPHATIDYLETHANOLAMINE-BINDING PROTEIN) FAMILY PROTEIN"/>
    <property type="match status" value="1"/>
</dbReference>
<reference evidence="2" key="1">
    <citation type="submission" date="2021-01" db="EMBL/GenBank/DDBJ databases">
        <title>Whole genome shotgun sequence of Planosporangium mesophilum NBRC 109066.</title>
        <authorList>
            <person name="Komaki H."/>
            <person name="Tamura T."/>
        </authorList>
    </citation>
    <scope>NUCLEOTIDE SEQUENCE</scope>
    <source>
        <strain evidence="2">NBRC 109066</strain>
    </source>
</reference>
<evidence type="ECO:0000313" key="2">
    <source>
        <dbReference type="EMBL" id="GII24056.1"/>
    </source>
</evidence>
<dbReference type="InterPro" id="IPR005247">
    <property type="entry name" value="YbhB_YbcL/LppC-like"/>
</dbReference>
<name>A0A8J3TEL4_9ACTN</name>
<comment type="similarity">
    <text evidence="1">Belongs to the UPF0098 family.</text>
</comment>
<evidence type="ECO:0008006" key="4">
    <source>
        <dbReference type="Google" id="ProtNLM"/>
    </source>
</evidence>
<dbReference type="InterPro" id="IPR036610">
    <property type="entry name" value="PEBP-like_sf"/>
</dbReference>
<dbReference type="InterPro" id="IPR008914">
    <property type="entry name" value="PEBP"/>
</dbReference>
<dbReference type="PANTHER" id="PTHR30289">
    <property type="entry name" value="UNCHARACTERIZED PROTEIN YBCL-RELATED"/>
    <property type="match status" value="1"/>
</dbReference>
<keyword evidence="3" id="KW-1185">Reference proteome</keyword>
<organism evidence="2 3">
    <name type="scientific">Planosporangium mesophilum</name>
    <dbReference type="NCBI Taxonomy" id="689768"/>
    <lineage>
        <taxon>Bacteria</taxon>
        <taxon>Bacillati</taxon>
        <taxon>Actinomycetota</taxon>
        <taxon>Actinomycetes</taxon>
        <taxon>Micromonosporales</taxon>
        <taxon>Micromonosporaceae</taxon>
        <taxon>Planosporangium</taxon>
    </lineage>
</organism>
<accession>A0A8J3TEL4</accession>
<proteinExistence type="inferred from homology"/>
<dbReference type="Proteomes" id="UP000599074">
    <property type="component" value="Unassembled WGS sequence"/>
</dbReference>
<dbReference type="NCBIfam" id="TIGR00481">
    <property type="entry name" value="YbhB/YbcL family Raf kinase inhibitor-like protein"/>
    <property type="match status" value="1"/>
</dbReference>
<gene>
    <name evidence="2" type="ORF">Pme01_36530</name>
</gene>